<proteinExistence type="predicted"/>
<accession>A0A2C6M8W1</accession>
<reference evidence="1 2" key="1">
    <citation type="submission" date="2013-09" db="EMBL/GenBank/DDBJ databases">
        <title>Biodegradation of hydrocarbons in the deep terrestrial subsurface : characterization of a microbial consortium composed of two Desulfotomaculum species originating from a deep geological formation.</title>
        <authorList>
            <person name="Aullo T."/>
            <person name="Berlendis S."/>
            <person name="Lascourreges J.-F."/>
            <person name="Dessort D."/>
            <person name="Saint-Laurent S."/>
            <person name="Schraauwers B."/>
            <person name="Mas J."/>
            <person name="Magot M."/>
            <person name="Ranchou-Peyruse A."/>
        </authorList>
    </citation>
    <scope>NUCLEOTIDE SEQUENCE [LARGE SCALE GENOMIC DNA]</scope>
    <source>
        <strain evidence="1 2">Bs107</strain>
    </source>
</reference>
<dbReference type="Proteomes" id="UP000222564">
    <property type="component" value="Unassembled WGS sequence"/>
</dbReference>
<dbReference type="AlphaFoldDB" id="A0A2C6M8W1"/>
<dbReference type="EMBL" id="AWQQ01000046">
    <property type="protein sequence ID" value="PHJ38727.1"/>
    <property type="molecule type" value="Genomic_DNA"/>
</dbReference>
<sequence>MSKVLYRTQLLLHRPNLDKTQMDAPVIEENDVLNVFDRGYVDYKKLINTVKMVPVLLAA</sequence>
<keyword evidence="2" id="KW-1185">Reference proteome</keyword>
<evidence type="ECO:0000313" key="1">
    <source>
        <dbReference type="EMBL" id="PHJ38727.1"/>
    </source>
</evidence>
<name>A0A2C6M8W1_9FIRM</name>
<evidence type="ECO:0000313" key="2">
    <source>
        <dbReference type="Proteomes" id="UP000222564"/>
    </source>
</evidence>
<organism evidence="1 2">
    <name type="scientific">Desulforamulus profundi</name>
    <dbReference type="NCBI Taxonomy" id="1383067"/>
    <lineage>
        <taxon>Bacteria</taxon>
        <taxon>Bacillati</taxon>
        <taxon>Bacillota</taxon>
        <taxon>Clostridia</taxon>
        <taxon>Eubacteriales</taxon>
        <taxon>Peptococcaceae</taxon>
        <taxon>Desulforamulus</taxon>
    </lineage>
</organism>
<evidence type="ECO:0008006" key="3">
    <source>
        <dbReference type="Google" id="ProtNLM"/>
    </source>
</evidence>
<comment type="caution">
    <text evidence="1">The sequence shown here is derived from an EMBL/GenBank/DDBJ whole genome shotgun (WGS) entry which is preliminary data.</text>
</comment>
<gene>
    <name evidence="1" type="ORF">P378_08230</name>
</gene>
<protein>
    <recommendedName>
        <fullName evidence="3">Transposase IS4-like domain-containing protein</fullName>
    </recommendedName>
</protein>